<dbReference type="SMART" id="SM00647">
    <property type="entry name" value="IBR"/>
    <property type="match status" value="1"/>
</dbReference>
<evidence type="ECO:0000256" key="6">
    <source>
        <dbReference type="ARBA" id="ARBA00022679"/>
    </source>
</evidence>
<dbReference type="Pfam" id="PF01485">
    <property type="entry name" value="IBR"/>
    <property type="match status" value="1"/>
</dbReference>
<dbReference type="Pfam" id="PF00097">
    <property type="entry name" value="zf-C3HC4"/>
    <property type="match status" value="1"/>
</dbReference>
<dbReference type="Proteomes" id="UP000824469">
    <property type="component" value="Unassembled WGS sequence"/>
</dbReference>
<dbReference type="InterPro" id="IPR002867">
    <property type="entry name" value="IBR_dom"/>
</dbReference>
<name>A0AA38BWB6_TAXCH</name>
<dbReference type="GO" id="GO:0008270">
    <property type="term" value="F:zinc ion binding"/>
    <property type="evidence" value="ECO:0007669"/>
    <property type="project" value="UniProtKB-KW"/>
</dbReference>
<evidence type="ECO:0000256" key="2">
    <source>
        <dbReference type="ARBA" id="ARBA00001947"/>
    </source>
</evidence>
<evidence type="ECO:0000256" key="7">
    <source>
        <dbReference type="ARBA" id="ARBA00022723"/>
    </source>
</evidence>
<comment type="catalytic activity">
    <reaction evidence="1">
        <text>[E2 ubiquitin-conjugating enzyme]-S-ubiquitinyl-L-cysteine + [acceptor protein]-L-lysine = [E2 ubiquitin-conjugating enzyme]-L-cysteine + [acceptor protein]-N(6)-ubiquitinyl-L-lysine.</text>
        <dbReference type="EC" id="2.3.2.31"/>
    </reaction>
</comment>
<dbReference type="InterPro" id="IPR013083">
    <property type="entry name" value="Znf_RING/FYVE/PHD"/>
</dbReference>
<dbReference type="GO" id="GO:0061630">
    <property type="term" value="F:ubiquitin protein ligase activity"/>
    <property type="evidence" value="ECO:0007669"/>
    <property type="project" value="UniProtKB-EC"/>
</dbReference>
<dbReference type="PROSITE" id="PS50089">
    <property type="entry name" value="ZF_RING_2"/>
    <property type="match status" value="1"/>
</dbReference>
<dbReference type="SUPFAM" id="SSF57850">
    <property type="entry name" value="RING/U-box"/>
    <property type="match status" value="2"/>
</dbReference>
<evidence type="ECO:0000256" key="12">
    <source>
        <dbReference type="PROSITE-ProRule" id="PRU00175"/>
    </source>
</evidence>
<comment type="function">
    <text evidence="3">Might act as an E3 ubiquitin-protein ligase, or as part of E3 complex, which accepts ubiquitin from specific E2 ubiquitin-conjugating enzymes and then transfers it to substrates.</text>
</comment>
<dbReference type="EMBL" id="JAHRHJ020003813">
    <property type="protein sequence ID" value="KAH9288571.1"/>
    <property type="molecule type" value="Genomic_DNA"/>
</dbReference>
<protein>
    <recommendedName>
        <fullName evidence="5">RBR-type E3 ubiquitin transferase</fullName>
        <ecNumber evidence="5">2.3.2.31</ecNumber>
    </recommendedName>
</protein>
<comment type="similarity">
    <text evidence="4">Belongs to the RBR family. Ariadne subfamily.</text>
</comment>
<dbReference type="PROSITE" id="PS51873">
    <property type="entry name" value="TRIAD"/>
    <property type="match status" value="1"/>
</dbReference>
<dbReference type="GO" id="GO:0016567">
    <property type="term" value="P:protein ubiquitination"/>
    <property type="evidence" value="ECO:0007669"/>
    <property type="project" value="InterPro"/>
</dbReference>
<keyword evidence="8" id="KW-0677">Repeat</keyword>
<keyword evidence="7" id="KW-0479">Metal-binding</keyword>
<organism evidence="15 16">
    <name type="scientific">Taxus chinensis</name>
    <name type="common">Chinese yew</name>
    <name type="synonym">Taxus wallichiana var. chinensis</name>
    <dbReference type="NCBI Taxonomy" id="29808"/>
    <lineage>
        <taxon>Eukaryota</taxon>
        <taxon>Viridiplantae</taxon>
        <taxon>Streptophyta</taxon>
        <taxon>Embryophyta</taxon>
        <taxon>Tracheophyta</taxon>
        <taxon>Spermatophyta</taxon>
        <taxon>Pinopsida</taxon>
        <taxon>Pinidae</taxon>
        <taxon>Conifers II</taxon>
        <taxon>Cupressales</taxon>
        <taxon>Taxaceae</taxon>
        <taxon>Taxus</taxon>
    </lineage>
</organism>
<sequence length="161" mass="18482">VNSSGGSSMGKEVDSGLESQECRYKISRPVLVQPCGICFNDSLEEMFEGLNCLHHYCRTCMTRFINSMVEQKRHQIYCPHDSCGEPLTPQECVYFLLAEIFDAWFSLEAQIADCDKVYCPFQTLEGGAEREMVNMECLFCHRMFCIKCKVPWHGNLDCSEF</sequence>
<keyword evidence="11" id="KW-0862">Zinc</keyword>
<evidence type="ECO:0000256" key="8">
    <source>
        <dbReference type="ARBA" id="ARBA00022737"/>
    </source>
</evidence>
<proteinExistence type="inferred from homology"/>
<evidence type="ECO:0000256" key="4">
    <source>
        <dbReference type="ARBA" id="ARBA00005884"/>
    </source>
</evidence>
<feature type="domain" description="RING-type" evidence="13">
    <location>
        <begin position="35"/>
        <end position="82"/>
    </location>
</feature>
<evidence type="ECO:0000256" key="10">
    <source>
        <dbReference type="ARBA" id="ARBA00022786"/>
    </source>
</evidence>
<keyword evidence="6" id="KW-0808">Transferase</keyword>
<evidence type="ECO:0000256" key="9">
    <source>
        <dbReference type="ARBA" id="ARBA00022771"/>
    </source>
</evidence>
<keyword evidence="16" id="KW-1185">Reference proteome</keyword>
<dbReference type="InterPro" id="IPR031127">
    <property type="entry name" value="E3_UB_ligase_RBR"/>
</dbReference>
<dbReference type="InterPro" id="IPR017907">
    <property type="entry name" value="Znf_RING_CS"/>
</dbReference>
<evidence type="ECO:0000259" key="13">
    <source>
        <dbReference type="PROSITE" id="PS50089"/>
    </source>
</evidence>
<evidence type="ECO:0000256" key="1">
    <source>
        <dbReference type="ARBA" id="ARBA00001798"/>
    </source>
</evidence>
<gene>
    <name evidence="15" type="ORF">KI387_032688</name>
</gene>
<dbReference type="InterPro" id="IPR018957">
    <property type="entry name" value="Znf_C3HC4_RING-type"/>
</dbReference>
<dbReference type="AlphaFoldDB" id="A0AA38BWB6"/>
<evidence type="ECO:0000313" key="16">
    <source>
        <dbReference type="Proteomes" id="UP000824469"/>
    </source>
</evidence>
<comment type="cofactor">
    <cofactor evidence="2">
        <name>Zn(2+)</name>
        <dbReference type="ChEBI" id="CHEBI:29105"/>
    </cofactor>
</comment>
<accession>A0AA38BWB6</accession>
<keyword evidence="10" id="KW-0833">Ubl conjugation pathway</keyword>
<evidence type="ECO:0000313" key="15">
    <source>
        <dbReference type="EMBL" id="KAH9288571.1"/>
    </source>
</evidence>
<dbReference type="EC" id="2.3.2.31" evidence="5"/>
<dbReference type="Gene3D" id="3.30.40.10">
    <property type="entry name" value="Zinc/RING finger domain, C3HC4 (zinc finger)"/>
    <property type="match status" value="1"/>
</dbReference>
<dbReference type="InterPro" id="IPR001841">
    <property type="entry name" value="Znf_RING"/>
</dbReference>
<dbReference type="PANTHER" id="PTHR11685">
    <property type="entry name" value="RBR FAMILY RING FINGER AND IBR DOMAIN-CONTAINING"/>
    <property type="match status" value="1"/>
</dbReference>
<evidence type="ECO:0000256" key="3">
    <source>
        <dbReference type="ARBA" id="ARBA00003976"/>
    </source>
</evidence>
<evidence type="ECO:0000256" key="11">
    <source>
        <dbReference type="ARBA" id="ARBA00022833"/>
    </source>
</evidence>
<comment type="caution">
    <text evidence="15">The sequence shown here is derived from an EMBL/GenBank/DDBJ whole genome shotgun (WGS) entry which is preliminary data.</text>
</comment>
<feature type="non-terminal residue" evidence="15">
    <location>
        <position position="1"/>
    </location>
</feature>
<feature type="domain" description="RING-type" evidence="14">
    <location>
        <begin position="31"/>
        <end position="161"/>
    </location>
</feature>
<keyword evidence="9 12" id="KW-0863">Zinc-finger</keyword>
<evidence type="ECO:0000256" key="5">
    <source>
        <dbReference type="ARBA" id="ARBA00012251"/>
    </source>
</evidence>
<dbReference type="PROSITE" id="PS00518">
    <property type="entry name" value="ZF_RING_1"/>
    <property type="match status" value="1"/>
</dbReference>
<dbReference type="InterPro" id="IPR044066">
    <property type="entry name" value="TRIAD_supradom"/>
</dbReference>
<reference evidence="15 16" key="1">
    <citation type="journal article" date="2021" name="Nat. Plants">
        <title>The Taxus genome provides insights into paclitaxel biosynthesis.</title>
        <authorList>
            <person name="Xiong X."/>
            <person name="Gou J."/>
            <person name="Liao Q."/>
            <person name="Li Y."/>
            <person name="Zhou Q."/>
            <person name="Bi G."/>
            <person name="Li C."/>
            <person name="Du R."/>
            <person name="Wang X."/>
            <person name="Sun T."/>
            <person name="Guo L."/>
            <person name="Liang H."/>
            <person name="Lu P."/>
            <person name="Wu Y."/>
            <person name="Zhang Z."/>
            <person name="Ro D.K."/>
            <person name="Shang Y."/>
            <person name="Huang S."/>
            <person name="Yan J."/>
        </authorList>
    </citation>
    <scope>NUCLEOTIDE SEQUENCE [LARGE SCALE GENOMIC DNA]</scope>
    <source>
        <strain evidence="15">Ta-2019</strain>
    </source>
</reference>
<evidence type="ECO:0000259" key="14">
    <source>
        <dbReference type="PROSITE" id="PS51873"/>
    </source>
</evidence>